<keyword evidence="12 16" id="KW-0472">Membrane</keyword>
<evidence type="ECO:0000313" key="18">
    <source>
        <dbReference type="EMBL" id="KAK9835777.1"/>
    </source>
</evidence>
<evidence type="ECO:0000256" key="13">
    <source>
        <dbReference type="ARBA" id="ARBA00024531"/>
    </source>
</evidence>
<reference evidence="18 19" key="1">
    <citation type="journal article" date="2024" name="Nat. Commun.">
        <title>Phylogenomics reveals the evolutionary origins of lichenization in chlorophyte algae.</title>
        <authorList>
            <person name="Puginier C."/>
            <person name="Libourel C."/>
            <person name="Otte J."/>
            <person name="Skaloud P."/>
            <person name="Haon M."/>
            <person name="Grisel S."/>
            <person name="Petersen M."/>
            <person name="Berrin J.G."/>
            <person name="Delaux P.M."/>
            <person name="Dal Grande F."/>
            <person name="Keller J."/>
        </authorList>
    </citation>
    <scope>NUCLEOTIDE SEQUENCE [LARGE SCALE GENOMIC DNA]</scope>
    <source>
        <strain evidence="18 19">SAG 2145</strain>
    </source>
</reference>
<accession>A0AAW1RPP3</accession>
<comment type="catalytic activity">
    <reaction evidence="13">
        <text>a 1,2-diacyl-sn-glycerol + H2O = a 2-acylglycerol + a fatty acid + H(+)</text>
        <dbReference type="Rhea" id="RHEA:33275"/>
        <dbReference type="ChEBI" id="CHEBI:15377"/>
        <dbReference type="ChEBI" id="CHEBI:15378"/>
        <dbReference type="ChEBI" id="CHEBI:17389"/>
        <dbReference type="ChEBI" id="CHEBI:17815"/>
        <dbReference type="ChEBI" id="CHEBI:28868"/>
        <dbReference type="EC" id="3.1.1.116"/>
    </reaction>
    <physiologicalReaction direction="left-to-right" evidence="13">
        <dbReference type="Rhea" id="RHEA:33276"/>
    </physiologicalReaction>
</comment>
<evidence type="ECO:0000256" key="6">
    <source>
        <dbReference type="ARBA" id="ARBA00022723"/>
    </source>
</evidence>
<protein>
    <recommendedName>
        <fullName evidence="14">sn-1-specific diacylglycerol lipase</fullName>
        <ecNumber evidence="14">3.1.1.116</ecNumber>
    </recommendedName>
</protein>
<keyword evidence="19" id="KW-1185">Reference proteome</keyword>
<dbReference type="SUPFAM" id="SSF53474">
    <property type="entry name" value="alpha/beta-Hydrolases"/>
    <property type="match status" value="2"/>
</dbReference>
<feature type="compositionally biased region" description="Polar residues" evidence="15">
    <location>
        <begin position="586"/>
        <end position="612"/>
    </location>
</feature>
<keyword evidence="10 16" id="KW-1133">Transmembrane helix</keyword>
<dbReference type="InterPro" id="IPR029058">
    <property type="entry name" value="AB_hydrolase_fold"/>
</dbReference>
<dbReference type="GO" id="GO:0046872">
    <property type="term" value="F:metal ion binding"/>
    <property type="evidence" value="ECO:0007669"/>
    <property type="project" value="UniProtKB-KW"/>
</dbReference>
<evidence type="ECO:0000313" key="19">
    <source>
        <dbReference type="Proteomes" id="UP001438707"/>
    </source>
</evidence>
<proteinExistence type="predicted"/>
<feature type="compositionally biased region" description="Low complexity" evidence="15">
    <location>
        <begin position="513"/>
        <end position="531"/>
    </location>
</feature>
<dbReference type="InterPro" id="IPR052214">
    <property type="entry name" value="DAG_Lipase-Related"/>
</dbReference>
<evidence type="ECO:0000256" key="15">
    <source>
        <dbReference type="SAM" id="MobiDB-lite"/>
    </source>
</evidence>
<name>A0AAW1RPP3_9CHLO</name>
<dbReference type="Proteomes" id="UP001438707">
    <property type="component" value="Unassembled WGS sequence"/>
</dbReference>
<dbReference type="Pfam" id="PF01764">
    <property type="entry name" value="Lipase_3"/>
    <property type="match status" value="1"/>
</dbReference>
<evidence type="ECO:0000256" key="5">
    <source>
        <dbReference type="ARBA" id="ARBA00022692"/>
    </source>
</evidence>
<evidence type="ECO:0000256" key="7">
    <source>
        <dbReference type="ARBA" id="ARBA00022801"/>
    </source>
</evidence>
<comment type="subcellular location">
    <subcellularLocation>
        <location evidence="2">Cell membrane</location>
        <topology evidence="2">Multi-pass membrane protein</topology>
    </subcellularLocation>
</comment>
<dbReference type="EMBL" id="JALJOS010000008">
    <property type="protein sequence ID" value="KAK9835777.1"/>
    <property type="molecule type" value="Genomic_DNA"/>
</dbReference>
<keyword evidence="8" id="KW-0106">Calcium</keyword>
<evidence type="ECO:0000256" key="1">
    <source>
        <dbReference type="ARBA" id="ARBA00001913"/>
    </source>
</evidence>
<evidence type="ECO:0000256" key="11">
    <source>
        <dbReference type="ARBA" id="ARBA00023098"/>
    </source>
</evidence>
<keyword evidence="5 16" id="KW-0812">Transmembrane</keyword>
<feature type="region of interest" description="Disordered" evidence="15">
    <location>
        <begin position="262"/>
        <end position="296"/>
    </location>
</feature>
<evidence type="ECO:0000256" key="8">
    <source>
        <dbReference type="ARBA" id="ARBA00022837"/>
    </source>
</evidence>
<feature type="compositionally biased region" description="Polar residues" evidence="15">
    <location>
        <begin position="650"/>
        <end position="665"/>
    </location>
</feature>
<dbReference type="PANTHER" id="PTHR45792:SF8">
    <property type="entry name" value="DIACYLGLYCEROL LIPASE-ALPHA"/>
    <property type="match status" value="1"/>
</dbReference>
<feature type="domain" description="Fungal lipase-type" evidence="17">
    <location>
        <begin position="677"/>
        <end position="746"/>
    </location>
</feature>
<dbReference type="EC" id="3.1.1.116" evidence="14"/>
<feature type="region of interest" description="Disordered" evidence="15">
    <location>
        <begin position="888"/>
        <end position="924"/>
    </location>
</feature>
<gene>
    <name evidence="18" type="ORF">WJX74_007685</name>
</gene>
<comment type="cofactor">
    <cofactor evidence="1">
        <name>Ca(2+)</name>
        <dbReference type="ChEBI" id="CHEBI:29108"/>
    </cofactor>
</comment>
<dbReference type="AlphaFoldDB" id="A0AAW1RPP3"/>
<keyword evidence="7" id="KW-0378">Hydrolase</keyword>
<keyword evidence="4" id="KW-0597">Phosphoprotein</keyword>
<feature type="transmembrane region" description="Helical" evidence="16">
    <location>
        <begin position="96"/>
        <end position="122"/>
    </location>
</feature>
<sequence>MPSLVFARRRWSLGTDDIPLVIAFPAFFHGAWSIFLLVAWCVLDVPKDCHGNAVYTVIIAGLFFTFLFTFLVQSWLIIEGLKGSLFETQRRKRVPYLLWAAVVLLVAEVVFEVYGTVLLYRTKPVCFKTTTHVWSPNGLMNVIVWTTWGILVLMGMLTAATFNLFPDHTSQKSWEHRCRLWLGCCCCIWRNPEGSESDQAPWSRLAELCVSVFGDVDLTPTDLLICFLLAQTAQRCKRQEAVVNLLRGAMVDHRDMIVDNGPEDGHNDHATTFGDIETGRHQSGQGSATDSSDSVNSRNAMLALEKASPHNHDILEHGRNAGLTVCEAEPSLHLLTPSGIASDMRSEWTPRRAARLQAPGLEAVSCKDLETAAHFMKYAFAAYGYMLYIWSEPRYRGCCKLLMGRRCGFVLGPLRRYWNSIMAQQWLPDLKVTNHMNREAIQQMTGLPDEDVIFVRFQNEGRFKGCIPYFIAVDKSTKSVVLAIRGTLSLEDCLTDLLCEPAELDAWLKQAHGPGPSSSFSGSSPPVSPVGRDTQRSAHSGMLDAAKAVVEDMKHSGILEALMEGHPVAKKRGRPQRGRRRVPKQLNLSQSLKSRGSRNSSPAASPDASRTASPDGYWDLPRGGSPGESSDSEVDSRDPSPVRVNVGTPDKTTSNEAPQMQQSPSRGRRKRELPDCRGYSLVVTGHSLGAGASVLIALYLRNYFPGVRCWAFSPPGGLLDPETADSTRKFTTSVVLGKDWIPRLTLDSFERLRDEMIMAACRCKRSKMHFLLTMLFGKRWRENDLFVPEEQVAPEARGVLQAYLAARSASKDRQYRHAGARAYRPPGRLMFLRPLKPGAKTMAARRGYDPVWITAEELLSEGILVSPRMMADHMPDYLTHVLQRLAREVPHDPEEGGLPAPPTMPPSRGHKKKQDYRRSQTTPT</sequence>
<feature type="transmembrane region" description="Helical" evidence="16">
    <location>
        <begin position="142"/>
        <end position="165"/>
    </location>
</feature>
<comment type="caution">
    <text evidence="18">The sequence shown here is derived from an EMBL/GenBank/DDBJ whole genome shotgun (WGS) entry which is preliminary data.</text>
</comment>
<evidence type="ECO:0000256" key="4">
    <source>
        <dbReference type="ARBA" id="ARBA00022553"/>
    </source>
</evidence>
<feature type="compositionally biased region" description="Basic residues" evidence="15">
    <location>
        <begin position="568"/>
        <end position="583"/>
    </location>
</feature>
<evidence type="ECO:0000259" key="17">
    <source>
        <dbReference type="Pfam" id="PF01764"/>
    </source>
</evidence>
<dbReference type="GO" id="GO:0005886">
    <property type="term" value="C:plasma membrane"/>
    <property type="evidence" value="ECO:0007669"/>
    <property type="project" value="UniProtKB-SubCell"/>
</dbReference>
<evidence type="ECO:0000256" key="9">
    <source>
        <dbReference type="ARBA" id="ARBA00022963"/>
    </source>
</evidence>
<evidence type="ECO:0000256" key="14">
    <source>
        <dbReference type="ARBA" id="ARBA00026104"/>
    </source>
</evidence>
<feature type="transmembrane region" description="Helical" evidence="16">
    <location>
        <begin position="20"/>
        <end position="40"/>
    </location>
</feature>
<keyword evidence="6" id="KW-0479">Metal-binding</keyword>
<organism evidence="18 19">
    <name type="scientific">Apatococcus lobatus</name>
    <dbReference type="NCBI Taxonomy" id="904363"/>
    <lineage>
        <taxon>Eukaryota</taxon>
        <taxon>Viridiplantae</taxon>
        <taxon>Chlorophyta</taxon>
        <taxon>core chlorophytes</taxon>
        <taxon>Trebouxiophyceae</taxon>
        <taxon>Chlorellales</taxon>
        <taxon>Chlorellaceae</taxon>
        <taxon>Apatococcus</taxon>
    </lineage>
</organism>
<feature type="region of interest" description="Disordered" evidence="15">
    <location>
        <begin position="561"/>
        <end position="673"/>
    </location>
</feature>
<feature type="compositionally biased region" description="Polar residues" evidence="15">
    <location>
        <begin position="281"/>
        <end position="296"/>
    </location>
</feature>
<dbReference type="GO" id="GO:0016042">
    <property type="term" value="P:lipid catabolic process"/>
    <property type="evidence" value="ECO:0007669"/>
    <property type="project" value="UniProtKB-KW"/>
</dbReference>
<keyword evidence="3" id="KW-1003">Cell membrane</keyword>
<dbReference type="GO" id="GO:0016298">
    <property type="term" value="F:lipase activity"/>
    <property type="evidence" value="ECO:0007669"/>
    <property type="project" value="TreeGrafter"/>
</dbReference>
<dbReference type="InterPro" id="IPR002921">
    <property type="entry name" value="Fungal_lipase-type"/>
</dbReference>
<feature type="transmembrane region" description="Helical" evidence="16">
    <location>
        <begin position="52"/>
        <end position="76"/>
    </location>
</feature>
<feature type="region of interest" description="Disordered" evidence="15">
    <location>
        <begin position="510"/>
        <end position="540"/>
    </location>
</feature>
<dbReference type="PANTHER" id="PTHR45792">
    <property type="entry name" value="DIACYLGLYCEROL LIPASE HOMOLOG-RELATED"/>
    <property type="match status" value="1"/>
</dbReference>
<evidence type="ECO:0000256" key="12">
    <source>
        <dbReference type="ARBA" id="ARBA00023136"/>
    </source>
</evidence>
<keyword evidence="9" id="KW-0442">Lipid degradation</keyword>
<evidence type="ECO:0000256" key="10">
    <source>
        <dbReference type="ARBA" id="ARBA00022989"/>
    </source>
</evidence>
<evidence type="ECO:0000256" key="2">
    <source>
        <dbReference type="ARBA" id="ARBA00004651"/>
    </source>
</evidence>
<evidence type="ECO:0000256" key="16">
    <source>
        <dbReference type="SAM" id="Phobius"/>
    </source>
</evidence>
<dbReference type="CDD" id="cd00519">
    <property type="entry name" value="Lipase_3"/>
    <property type="match status" value="1"/>
</dbReference>
<dbReference type="Gene3D" id="3.40.50.1820">
    <property type="entry name" value="alpha/beta hydrolase"/>
    <property type="match status" value="2"/>
</dbReference>
<evidence type="ECO:0000256" key="3">
    <source>
        <dbReference type="ARBA" id="ARBA00022475"/>
    </source>
</evidence>
<keyword evidence="11" id="KW-0443">Lipid metabolism</keyword>